<dbReference type="Proteomes" id="UP000198561">
    <property type="component" value="Unassembled WGS sequence"/>
</dbReference>
<dbReference type="Pfam" id="PF13306">
    <property type="entry name" value="LRR_5"/>
    <property type="match status" value="1"/>
</dbReference>
<reference evidence="1 2" key="1">
    <citation type="submission" date="2016-10" db="EMBL/GenBank/DDBJ databases">
        <authorList>
            <person name="de Groot N.N."/>
        </authorList>
    </citation>
    <scope>NUCLEOTIDE SEQUENCE [LARGE SCALE GENOMIC DNA]</scope>
    <source>
        <strain evidence="1 2">DSM 23031</strain>
    </source>
</reference>
<dbReference type="STRING" id="680127.SAMN05421593_2872"/>
<sequence length="209" mass="23129">MKTKEELKLYFENGDIPKQEDFWEWQNSYWHKSEKLPNSSLEVSVYEEFIFSPIDNTEIIGSDSVMAFPEGVKVIGGFSFTLPTKRISKIILPKSLERIKNKAFGGQYLKGTLTIPGSCKVVEANAFSSTSANLSKLVLENGIETIEEAAFQLTTSKDLTDLYIPKSVKSVGQNAFNIPSLKTVSVKQGLDISNAGIPATATILYYADI</sequence>
<gene>
    <name evidence="1" type="ORF">SAMN05421593_2872</name>
</gene>
<dbReference type="OrthoDB" id="6315383at2"/>
<organism evidence="1 2">
    <name type="scientific">Chryseobacterium culicis</name>
    <dbReference type="NCBI Taxonomy" id="680127"/>
    <lineage>
        <taxon>Bacteria</taxon>
        <taxon>Pseudomonadati</taxon>
        <taxon>Bacteroidota</taxon>
        <taxon>Flavobacteriia</taxon>
        <taxon>Flavobacteriales</taxon>
        <taxon>Weeksellaceae</taxon>
        <taxon>Chryseobacterium group</taxon>
        <taxon>Chryseobacterium</taxon>
    </lineage>
</organism>
<dbReference type="AlphaFoldDB" id="A0A1H6HLY0"/>
<dbReference type="InterPro" id="IPR032675">
    <property type="entry name" value="LRR_dom_sf"/>
</dbReference>
<name>A0A1H6HLY0_CHRCI</name>
<evidence type="ECO:0000313" key="2">
    <source>
        <dbReference type="Proteomes" id="UP000198561"/>
    </source>
</evidence>
<proteinExistence type="predicted"/>
<evidence type="ECO:0000313" key="1">
    <source>
        <dbReference type="EMBL" id="SEH35080.1"/>
    </source>
</evidence>
<dbReference type="Gene3D" id="3.80.10.10">
    <property type="entry name" value="Ribonuclease Inhibitor"/>
    <property type="match status" value="1"/>
</dbReference>
<dbReference type="InterPro" id="IPR026906">
    <property type="entry name" value="LRR_5"/>
</dbReference>
<dbReference type="RefSeq" id="WP_089692926.1">
    <property type="nucleotide sequence ID" value="NZ_FNWQ01000003.1"/>
</dbReference>
<accession>A0A1H6HLY0</accession>
<dbReference type="EMBL" id="FNWQ01000003">
    <property type="protein sequence ID" value="SEH35080.1"/>
    <property type="molecule type" value="Genomic_DNA"/>
</dbReference>
<protein>
    <submittedName>
        <fullName evidence="1">Leucine rich repeat-containing protein</fullName>
    </submittedName>
</protein>